<dbReference type="EMBL" id="CP036425">
    <property type="protein sequence ID" value="QDU34583.1"/>
    <property type="molecule type" value="Genomic_DNA"/>
</dbReference>
<keyword evidence="6" id="KW-1185">Reference proteome</keyword>
<evidence type="ECO:0000256" key="1">
    <source>
        <dbReference type="ARBA" id="ARBA00006285"/>
    </source>
</evidence>
<dbReference type="SUPFAM" id="SSF51445">
    <property type="entry name" value="(Trans)glycosidases"/>
    <property type="match status" value="1"/>
</dbReference>
<gene>
    <name evidence="5" type="ORF">KS4_26540</name>
</gene>
<dbReference type="InterPro" id="IPR017853">
    <property type="entry name" value="GH"/>
</dbReference>
<dbReference type="Proteomes" id="UP000317369">
    <property type="component" value="Chromosome"/>
</dbReference>
<feature type="domain" description="Glycoside Hydrolase 20C C-terminal" evidence="4">
    <location>
        <begin position="466"/>
        <end position="622"/>
    </location>
</feature>
<dbReference type="PANTHER" id="PTHR21040">
    <property type="entry name" value="BCDNA.GH04120"/>
    <property type="match status" value="1"/>
</dbReference>
<dbReference type="RefSeq" id="WP_145078624.1">
    <property type="nucleotide sequence ID" value="NZ_CP036425.1"/>
</dbReference>
<dbReference type="Pfam" id="PF18088">
    <property type="entry name" value="Glyco_H_20C_C"/>
    <property type="match status" value="1"/>
</dbReference>
<evidence type="ECO:0000313" key="6">
    <source>
        <dbReference type="Proteomes" id="UP000317369"/>
    </source>
</evidence>
<dbReference type="InterPro" id="IPR015883">
    <property type="entry name" value="Glyco_hydro_20_cat"/>
</dbReference>
<dbReference type="InterPro" id="IPR038901">
    <property type="entry name" value="HEXDC-like"/>
</dbReference>
<dbReference type="Gene3D" id="1.20.120.670">
    <property type="entry name" value="N-acetyl-b-d-glucoasminidase"/>
    <property type="match status" value="1"/>
</dbReference>
<comment type="similarity">
    <text evidence="1">Belongs to the glycosyl hydrolase 20 family.</text>
</comment>
<dbReference type="GO" id="GO:0004563">
    <property type="term" value="F:beta-N-acetylhexosaminidase activity"/>
    <property type="evidence" value="ECO:0007669"/>
    <property type="project" value="UniProtKB-ARBA"/>
</dbReference>
<sequence>MPIVYHLEGQNDRLAGALKVLADDYSLVSHDDENKLGLVLKQDGSLGPLGYAISKEEKKLVLSYGGMTGALRGLGSVISFKDKADEQAEDTCFESVGIMLDCSRNAVPKRSHIEMWMRKLALLGYNQLMLYTEDTYELEGEPYFGYQRGGYTAEDIRDLDDYAYSLGIELVPCIQTLGHLHQMLKWSKYWDMKDTNAVMMVRNDRTYEIIEKMISLWSENVRSKRIHIGMDETHDLGLGRFLDQNGFENRFDLFNYHLDRVVQICNEKSLKPMIWSDMYFRLGSKKQDYYDREAIIPDEVKEKIPVEAELVYWDYYHDDADFYAEWIDRHRELGKEPIMASGVWTWPMLWHCHANTDKNALPCVKACKEKNVKEITFTMWGDDGALCDIDSAFEGLATVAESIYSDGGDEEVLAKRFSKVCKGDYNLSREASILGAFYLQDIDSDEEAASAEELAKRVESVVLGNMVLWDDPLQGVYWRQIELVNGPDVWEEIRRKYGRLSSRLNSLDDARDGAGDLKVAGLLADAIVKKIGLRQKLVKAYEERDDTLLREVIVESAIVIKAIERWDAAFTAMWHKRNRPQGLEQIQIRIAGVARRFREVQQRVEDIILGHSDMIDELEVKPEVRLSYIPQMHTAVASAGAWTVN</sequence>
<dbReference type="PANTHER" id="PTHR21040:SF8">
    <property type="entry name" value="BCDNA.GH04120"/>
    <property type="match status" value="1"/>
</dbReference>
<accession>A0A517YWH4</accession>
<feature type="domain" description="Glycoside hydrolase family 20 catalytic" evidence="3">
    <location>
        <begin position="97"/>
        <end position="280"/>
    </location>
</feature>
<name>A0A517YWH4_9BACT</name>
<evidence type="ECO:0000259" key="3">
    <source>
        <dbReference type="Pfam" id="PF00728"/>
    </source>
</evidence>
<dbReference type="CDD" id="cd06565">
    <property type="entry name" value="GH20_GcnA-like"/>
    <property type="match status" value="1"/>
</dbReference>
<dbReference type="AlphaFoldDB" id="A0A517YWH4"/>
<dbReference type="KEGG" id="pcor:KS4_26540"/>
<proteinExistence type="inferred from homology"/>
<dbReference type="Gene3D" id="3.20.20.80">
    <property type="entry name" value="Glycosidases"/>
    <property type="match status" value="1"/>
</dbReference>
<dbReference type="InterPro" id="IPR041063">
    <property type="entry name" value="Glyco_H_20C_C"/>
</dbReference>
<evidence type="ECO:0000259" key="4">
    <source>
        <dbReference type="Pfam" id="PF18088"/>
    </source>
</evidence>
<reference evidence="5 6" key="1">
    <citation type="submission" date="2019-02" db="EMBL/GenBank/DDBJ databases">
        <title>Deep-cultivation of Planctomycetes and their phenomic and genomic characterization uncovers novel biology.</title>
        <authorList>
            <person name="Wiegand S."/>
            <person name="Jogler M."/>
            <person name="Boedeker C."/>
            <person name="Pinto D."/>
            <person name="Vollmers J."/>
            <person name="Rivas-Marin E."/>
            <person name="Kohn T."/>
            <person name="Peeters S.H."/>
            <person name="Heuer A."/>
            <person name="Rast P."/>
            <person name="Oberbeckmann S."/>
            <person name="Bunk B."/>
            <person name="Jeske O."/>
            <person name="Meyerdierks A."/>
            <person name="Storesund J.E."/>
            <person name="Kallscheuer N."/>
            <person name="Luecker S."/>
            <person name="Lage O.M."/>
            <person name="Pohl T."/>
            <person name="Merkel B.J."/>
            <person name="Hornburger P."/>
            <person name="Mueller R.-W."/>
            <person name="Bruemmer F."/>
            <person name="Labrenz M."/>
            <person name="Spormann A.M."/>
            <person name="Op den Camp H."/>
            <person name="Overmann J."/>
            <person name="Amann R."/>
            <person name="Jetten M.S.M."/>
            <person name="Mascher T."/>
            <person name="Medema M.H."/>
            <person name="Devos D.P."/>
            <person name="Kaster A.-K."/>
            <person name="Ovreas L."/>
            <person name="Rohde M."/>
            <person name="Galperin M.Y."/>
            <person name="Jogler C."/>
        </authorList>
    </citation>
    <scope>NUCLEOTIDE SEQUENCE [LARGE SCALE GENOMIC DNA]</scope>
    <source>
        <strain evidence="5 6">KS4</strain>
    </source>
</reference>
<dbReference type="OrthoDB" id="9763537at2"/>
<organism evidence="5 6">
    <name type="scientific">Poriferisphaera corsica</name>
    <dbReference type="NCBI Taxonomy" id="2528020"/>
    <lineage>
        <taxon>Bacteria</taxon>
        <taxon>Pseudomonadati</taxon>
        <taxon>Planctomycetota</taxon>
        <taxon>Phycisphaerae</taxon>
        <taxon>Phycisphaerales</taxon>
        <taxon>Phycisphaeraceae</taxon>
        <taxon>Poriferisphaera</taxon>
    </lineage>
</organism>
<dbReference type="Pfam" id="PF00728">
    <property type="entry name" value="Glyco_hydro_20"/>
    <property type="match status" value="1"/>
</dbReference>
<keyword evidence="2 5" id="KW-0378">Hydrolase</keyword>
<evidence type="ECO:0000313" key="5">
    <source>
        <dbReference type="EMBL" id="QDU34583.1"/>
    </source>
</evidence>
<evidence type="ECO:0000256" key="2">
    <source>
        <dbReference type="ARBA" id="ARBA00022801"/>
    </source>
</evidence>
<dbReference type="GO" id="GO:0005975">
    <property type="term" value="P:carbohydrate metabolic process"/>
    <property type="evidence" value="ECO:0007669"/>
    <property type="project" value="InterPro"/>
</dbReference>
<protein>
    <submittedName>
        <fullName evidence="5">Glycosyl hydrolase family 20, catalytic domain</fullName>
    </submittedName>
</protein>